<evidence type="ECO:0000256" key="2">
    <source>
        <dbReference type="ARBA" id="ARBA00022448"/>
    </source>
</evidence>
<comment type="caution">
    <text evidence="9">The sequence shown here is derived from an EMBL/GenBank/DDBJ whole genome shotgun (WGS) entry which is preliminary data.</text>
</comment>
<evidence type="ECO:0000256" key="4">
    <source>
        <dbReference type="ARBA" id="ARBA00022692"/>
    </source>
</evidence>
<evidence type="ECO:0000256" key="6">
    <source>
        <dbReference type="ARBA" id="ARBA00023136"/>
    </source>
</evidence>
<comment type="similarity">
    <text evidence="7">Belongs to the binding-protein-dependent transport system permease family.</text>
</comment>
<dbReference type="SUPFAM" id="SSF161098">
    <property type="entry name" value="MetI-like"/>
    <property type="match status" value="1"/>
</dbReference>
<dbReference type="Proteomes" id="UP000490386">
    <property type="component" value="Unassembled WGS sequence"/>
</dbReference>
<evidence type="ECO:0000256" key="5">
    <source>
        <dbReference type="ARBA" id="ARBA00022989"/>
    </source>
</evidence>
<evidence type="ECO:0000259" key="8">
    <source>
        <dbReference type="PROSITE" id="PS50928"/>
    </source>
</evidence>
<dbReference type="PANTHER" id="PTHR43386:SF1">
    <property type="entry name" value="D,D-DIPEPTIDE TRANSPORT SYSTEM PERMEASE PROTEIN DDPC-RELATED"/>
    <property type="match status" value="1"/>
</dbReference>
<dbReference type="PANTHER" id="PTHR43386">
    <property type="entry name" value="OLIGOPEPTIDE TRANSPORT SYSTEM PERMEASE PROTEIN APPC"/>
    <property type="match status" value="1"/>
</dbReference>
<dbReference type="Pfam" id="PF00528">
    <property type="entry name" value="BPD_transp_1"/>
    <property type="match status" value="1"/>
</dbReference>
<dbReference type="CDD" id="cd06261">
    <property type="entry name" value="TM_PBP2"/>
    <property type="match status" value="1"/>
</dbReference>
<keyword evidence="10" id="KW-1185">Reference proteome</keyword>
<dbReference type="Gene3D" id="1.10.3720.10">
    <property type="entry name" value="MetI-like"/>
    <property type="match status" value="1"/>
</dbReference>
<feature type="transmembrane region" description="Helical" evidence="7">
    <location>
        <begin position="150"/>
        <end position="170"/>
    </location>
</feature>
<evidence type="ECO:0000256" key="3">
    <source>
        <dbReference type="ARBA" id="ARBA00022475"/>
    </source>
</evidence>
<keyword evidence="3" id="KW-1003">Cell membrane</keyword>
<dbReference type="GO" id="GO:0055085">
    <property type="term" value="P:transmembrane transport"/>
    <property type="evidence" value="ECO:0007669"/>
    <property type="project" value="InterPro"/>
</dbReference>
<feature type="transmembrane region" description="Helical" evidence="7">
    <location>
        <begin position="85"/>
        <end position="117"/>
    </location>
</feature>
<feature type="transmembrane region" description="Helical" evidence="7">
    <location>
        <begin position="258"/>
        <end position="277"/>
    </location>
</feature>
<dbReference type="GO" id="GO:0005886">
    <property type="term" value="C:plasma membrane"/>
    <property type="evidence" value="ECO:0007669"/>
    <property type="project" value="UniProtKB-SubCell"/>
</dbReference>
<protein>
    <submittedName>
        <fullName evidence="9">ABC transporter permease</fullName>
    </submittedName>
</protein>
<dbReference type="InterPro" id="IPR035906">
    <property type="entry name" value="MetI-like_sf"/>
</dbReference>
<dbReference type="EMBL" id="WBJX01000003">
    <property type="protein sequence ID" value="KAB1637825.1"/>
    <property type="molecule type" value="Genomic_DNA"/>
</dbReference>
<sequence length="296" mass="31296">MTAQVTPITQLPTVTPVPRRPRLRPGAVVGAIMIGSVLLLTAAVPLLPGFDPMGQDLRAAMLPPFTDSAHPLGTDALGRDLLDRIALASAVTLGMTALIVVMNALIGSTIGILAGYFSGRLEALVTLLSNVTLAMPVVLLLIAICAVLRPSAGLTILVLGCTWWVGYARVTRNVAASLRRQDFVVSPLTQGGDTLWVLTRHIVPNIWPHTLIIAATDLATIVLITSSLEYLGLGVQPPVPSWGGMIFDGQRHLGSDPWLSLLPGIVMLLAVGGAQFLSQQFTAETRGSLLRKGGMR</sequence>
<evidence type="ECO:0000313" key="9">
    <source>
        <dbReference type="EMBL" id="KAB1637825.1"/>
    </source>
</evidence>
<reference evidence="9 10" key="1">
    <citation type="submission" date="2019-09" db="EMBL/GenBank/DDBJ databases">
        <title>Phylogeny of genus Pseudoclavibacter and closely related genus.</title>
        <authorList>
            <person name="Li Y."/>
        </authorList>
    </citation>
    <scope>NUCLEOTIDE SEQUENCE [LARGE SCALE GENOMIC DNA]</scope>
    <source>
        <strain evidence="9 10">THG-MD12</strain>
    </source>
</reference>
<organism evidence="9 10">
    <name type="scientific">Pseudoclavibacter terrae</name>
    <dbReference type="NCBI Taxonomy" id="1530195"/>
    <lineage>
        <taxon>Bacteria</taxon>
        <taxon>Bacillati</taxon>
        <taxon>Actinomycetota</taxon>
        <taxon>Actinomycetes</taxon>
        <taxon>Micrococcales</taxon>
        <taxon>Microbacteriaceae</taxon>
        <taxon>Pseudoclavibacter</taxon>
    </lineage>
</organism>
<dbReference type="AlphaFoldDB" id="A0A7J5B432"/>
<proteinExistence type="inferred from homology"/>
<dbReference type="InterPro" id="IPR050366">
    <property type="entry name" value="BP-dependent_transpt_permease"/>
</dbReference>
<evidence type="ECO:0000256" key="7">
    <source>
        <dbReference type="RuleBase" id="RU363032"/>
    </source>
</evidence>
<name>A0A7J5B432_9MICO</name>
<feature type="transmembrane region" description="Helical" evidence="7">
    <location>
        <begin position="124"/>
        <end position="144"/>
    </location>
</feature>
<accession>A0A7J5B432</accession>
<dbReference type="OrthoDB" id="9812701at2"/>
<keyword evidence="2 7" id="KW-0813">Transport</keyword>
<feature type="transmembrane region" description="Helical" evidence="7">
    <location>
        <begin position="27"/>
        <end position="47"/>
    </location>
</feature>
<feature type="transmembrane region" description="Helical" evidence="7">
    <location>
        <begin position="210"/>
        <end position="233"/>
    </location>
</feature>
<keyword evidence="5 7" id="KW-1133">Transmembrane helix</keyword>
<evidence type="ECO:0000256" key="1">
    <source>
        <dbReference type="ARBA" id="ARBA00004651"/>
    </source>
</evidence>
<keyword evidence="6 7" id="KW-0472">Membrane</keyword>
<comment type="subcellular location">
    <subcellularLocation>
        <location evidence="1 7">Cell membrane</location>
        <topology evidence="1 7">Multi-pass membrane protein</topology>
    </subcellularLocation>
</comment>
<dbReference type="InterPro" id="IPR000515">
    <property type="entry name" value="MetI-like"/>
</dbReference>
<dbReference type="RefSeq" id="WP_151423974.1">
    <property type="nucleotide sequence ID" value="NZ_WBJX01000003.1"/>
</dbReference>
<gene>
    <name evidence="9" type="ORF">F8O03_11595</name>
</gene>
<dbReference type="PROSITE" id="PS50928">
    <property type="entry name" value="ABC_TM1"/>
    <property type="match status" value="1"/>
</dbReference>
<keyword evidence="4 7" id="KW-0812">Transmembrane</keyword>
<feature type="domain" description="ABC transmembrane type-1" evidence="8">
    <location>
        <begin position="93"/>
        <end position="278"/>
    </location>
</feature>
<evidence type="ECO:0000313" key="10">
    <source>
        <dbReference type="Proteomes" id="UP000490386"/>
    </source>
</evidence>